<evidence type="ECO:0000256" key="6">
    <source>
        <dbReference type="ARBA" id="ARBA00023004"/>
    </source>
</evidence>
<keyword evidence="3" id="KW-0847">Vitamin C</keyword>
<evidence type="ECO:0000256" key="3">
    <source>
        <dbReference type="ARBA" id="ARBA00022896"/>
    </source>
</evidence>
<keyword evidence="5" id="KW-0560">Oxidoreductase</keyword>
<organism evidence="8 9">
    <name type="scientific">Myxacorys almedinensis A</name>
    <dbReference type="NCBI Taxonomy" id="2690445"/>
    <lineage>
        <taxon>Bacteria</taxon>
        <taxon>Bacillati</taxon>
        <taxon>Cyanobacteriota</taxon>
        <taxon>Cyanophyceae</taxon>
        <taxon>Leptolyngbyales</taxon>
        <taxon>Leptolyngbyaceae</taxon>
        <taxon>Myxacorys</taxon>
        <taxon>Myxacorys almedinensis</taxon>
    </lineage>
</organism>
<proteinExistence type="predicted"/>
<dbReference type="SMART" id="SM00702">
    <property type="entry name" value="P4Hc"/>
    <property type="match status" value="1"/>
</dbReference>
<dbReference type="PROSITE" id="PS51471">
    <property type="entry name" value="FE2OG_OXY"/>
    <property type="match status" value="1"/>
</dbReference>
<dbReference type="PANTHER" id="PTHR12907:SF26">
    <property type="entry name" value="HIF PROLYL HYDROXYLASE, ISOFORM C"/>
    <property type="match status" value="1"/>
</dbReference>
<keyword evidence="2" id="KW-0479">Metal-binding</keyword>
<dbReference type="GO" id="GO:0051213">
    <property type="term" value="F:dioxygenase activity"/>
    <property type="evidence" value="ECO:0007669"/>
    <property type="project" value="UniProtKB-KW"/>
</dbReference>
<comment type="cofactor">
    <cofactor evidence="1">
        <name>L-ascorbate</name>
        <dbReference type="ChEBI" id="CHEBI:38290"/>
    </cofactor>
</comment>
<dbReference type="GO" id="GO:0005506">
    <property type="term" value="F:iron ion binding"/>
    <property type="evidence" value="ECO:0007669"/>
    <property type="project" value="InterPro"/>
</dbReference>
<keyword evidence="9" id="KW-1185">Reference proteome</keyword>
<dbReference type="RefSeq" id="WP_162424876.1">
    <property type="nucleotide sequence ID" value="NZ_WVIE01000028.1"/>
</dbReference>
<gene>
    <name evidence="8" type="ORF">GS601_18975</name>
</gene>
<evidence type="ECO:0000256" key="1">
    <source>
        <dbReference type="ARBA" id="ARBA00001961"/>
    </source>
</evidence>
<evidence type="ECO:0000256" key="2">
    <source>
        <dbReference type="ARBA" id="ARBA00022723"/>
    </source>
</evidence>
<protein>
    <recommendedName>
        <fullName evidence="7">Fe2OG dioxygenase domain-containing protein</fullName>
    </recommendedName>
</protein>
<dbReference type="GO" id="GO:0016705">
    <property type="term" value="F:oxidoreductase activity, acting on paired donors, with incorporation or reduction of molecular oxygen"/>
    <property type="evidence" value="ECO:0007669"/>
    <property type="project" value="InterPro"/>
</dbReference>
<dbReference type="AlphaFoldDB" id="A0A8J7ZCC5"/>
<feature type="domain" description="Fe2OG dioxygenase" evidence="7">
    <location>
        <begin position="86"/>
        <end position="206"/>
    </location>
</feature>
<dbReference type="EMBL" id="WVIE01000028">
    <property type="protein sequence ID" value="NDJ19350.1"/>
    <property type="molecule type" value="Genomic_DNA"/>
</dbReference>
<dbReference type="InterPro" id="IPR005123">
    <property type="entry name" value="Oxoglu/Fe-dep_dioxygenase_dom"/>
</dbReference>
<evidence type="ECO:0000313" key="9">
    <source>
        <dbReference type="Proteomes" id="UP000646053"/>
    </source>
</evidence>
<evidence type="ECO:0000256" key="5">
    <source>
        <dbReference type="ARBA" id="ARBA00023002"/>
    </source>
</evidence>
<dbReference type="InterPro" id="IPR051559">
    <property type="entry name" value="HIF_prolyl_hydroxylases"/>
</dbReference>
<dbReference type="PANTHER" id="PTHR12907">
    <property type="entry name" value="EGL NINE HOMOLOG-RELATED"/>
    <property type="match status" value="1"/>
</dbReference>
<reference evidence="8" key="1">
    <citation type="submission" date="2019-12" db="EMBL/GenBank/DDBJ databases">
        <title>High-Quality draft genome sequences of three cyanobacteria isolated from the limestone walls of the Old Cathedral of Coimbra.</title>
        <authorList>
            <person name="Tiago I."/>
            <person name="Soares F."/>
            <person name="Portugal A."/>
        </authorList>
    </citation>
    <scope>NUCLEOTIDE SEQUENCE</scope>
    <source>
        <strain evidence="8">A</strain>
    </source>
</reference>
<evidence type="ECO:0000313" key="8">
    <source>
        <dbReference type="EMBL" id="NDJ19350.1"/>
    </source>
</evidence>
<comment type="caution">
    <text evidence="8">The sequence shown here is derived from an EMBL/GenBank/DDBJ whole genome shotgun (WGS) entry which is preliminary data.</text>
</comment>
<dbReference type="Pfam" id="PF13640">
    <property type="entry name" value="2OG-FeII_Oxy_3"/>
    <property type="match status" value="1"/>
</dbReference>
<dbReference type="Gene3D" id="2.60.120.620">
    <property type="entry name" value="q2cbj1_9rhob like domain"/>
    <property type="match status" value="1"/>
</dbReference>
<name>A0A8J7ZCC5_9CYAN</name>
<dbReference type="InterPro" id="IPR044862">
    <property type="entry name" value="Pro_4_hyd_alph_FE2OG_OXY"/>
</dbReference>
<evidence type="ECO:0000256" key="4">
    <source>
        <dbReference type="ARBA" id="ARBA00022964"/>
    </source>
</evidence>
<accession>A0A8J7ZCC5</accession>
<keyword evidence="4" id="KW-0223">Dioxygenase</keyword>
<keyword evidence="6" id="KW-0408">Iron</keyword>
<dbReference type="Proteomes" id="UP000646053">
    <property type="component" value="Unassembled WGS sequence"/>
</dbReference>
<dbReference type="GO" id="GO:0031418">
    <property type="term" value="F:L-ascorbic acid binding"/>
    <property type="evidence" value="ECO:0007669"/>
    <property type="project" value="UniProtKB-KW"/>
</dbReference>
<dbReference type="InterPro" id="IPR006620">
    <property type="entry name" value="Pro_4_hyd_alph"/>
</dbReference>
<sequence length="206" mass="23769">MSVIQAAKYLQIDGFLDQSRLPSTVSQECNIHLLEYVISRESRFVSTTTSTGEADYRNSKILYEFPEISAWMVHHISAILPTVFTQLDHPLFEVSQIEMQLTAHNDGNYYKMHNDNGSAAVVNRELSYVYYFYQEPKGFSGGELRLYDLDVATGWYESAETFVTIEPRNNSIVFFPSYYLHEVLPVACPSRRFAESRFTLNGWICR</sequence>
<evidence type="ECO:0000259" key="7">
    <source>
        <dbReference type="PROSITE" id="PS51471"/>
    </source>
</evidence>